<organism evidence="9 10">
    <name type="scientific">Intoshia linei</name>
    <dbReference type="NCBI Taxonomy" id="1819745"/>
    <lineage>
        <taxon>Eukaryota</taxon>
        <taxon>Metazoa</taxon>
        <taxon>Spiralia</taxon>
        <taxon>Lophotrochozoa</taxon>
        <taxon>Mesozoa</taxon>
        <taxon>Orthonectida</taxon>
        <taxon>Rhopaluridae</taxon>
        <taxon>Intoshia</taxon>
    </lineage>
</organism>
<evidence type="ECO:0000256" key="1">
    <source>
        <dbReference type="ARBA" id="ARBA00004141"/>
    </source>
</evidence>
<dbReference type="SUPFAM" id="SSF103506">
    <property type="entry name" value="Mitochondrial carrier"/>
    <property type="match status" value="1"/>
</dbReference>
<dbReference type="AlphaFoldDB" id="A0A177ASV4"/>
<comment type="caution">
    <text evidence="9">The sequence shown here is derived from an EMBL/GenBank/DDBJ whole genome shotgun (WGS) entry which is preliminary data.</text>
</comment>
<evidence type="ECO:0008006" key="11">
    <source>
        <dbReference type="Google" id="ProtNLM"/>
    </source>
</evidence>
<evidence type="ECO:0000256" key="4">
    <source>
        <dbReference type="ARBA" id="ARBA00022692"/>
    </source>
</evidence>
<dbReference type="InterPro" id="IPR002067">
    <property type="entry name" value="MCP"/>
</dbReference>
<name>A0A177ASV4_9BILA</name>
<dbReference type="Proteomes" id="UP000078046">
    <property type="component" value="Unassembled WGS sequence"/>
</dbReference>
<dbReference type="PANTHER" id="PTHR24089">
    <property type="entry name" value="SOLUTE CARRIER FAMILY 25"/>
    <property type="match status" value="1"/>
</dbReference>
<evidence type="ECO:0000256" key="7">
    <source>
        <dbReference type="PROSITE-ProRule" id="PRU00282"/>
    </source>
</evidence>
<dbReference type="Gene3D" id="1.50.40.10">
    <property type="entry name" value="Mitochondrial carrier domain"/>
    <property type="match status" value="1"/>
</dbReference>
<accession>A0A177ASV4</accession>
<dbReference type="OrthoDB" id="18574at2759"/>
<evidence type="ECO:0000256" key="8">
    <source>
        <dbReference type="RuleBase" id="RU000488"/>
    </source>
</evidence>
<keyword evidence="3 8" id="KW-0813">Transport</keyword>
<comment type="similarity">
    <text evidence="2 8">Belongs to the mitochondrial carrier (TC 2.A.29) family.</text>
</comment>
<dbReference type="GO" id="GO:0055085">
    <property type="term" value="P:transmembrane transport"/>
    <property type="evidence" value="ECO:0007669"/>
    <property type="project" value="InterPro"/>
</dbReference>
<keyword evidence="4 7" id="KW-0812">Transmembrane</keyword>
<dbReference type="PRINTS" id="PR00926">
    <property type="entry name" value="MITOCARRIER"/>
</dbReference>
<proteinExistence type="inferred from homology"/>
<evidence type="ECO:0000256" key="2">
    <source>
        <dbReference type="ARBA" id="ARBA00006375"/>
    </source>
</evidence>
<comment type="subcellular location">
    <subcellularLocation>
        <location evidence="1">Membrane</location>
        <topology evidence="1">Multi-pass membrane protein</topology>
    </subcellularLocation>
</comment>
<sequence length="141" mass="15831">MCCVVSGALSGSIGRFFVQPLDVLKIRFQIDYKNKNMSHLLKYGSIPKAIGIILQEEGFRGFWRGHCVSQFLSIMYSGVQFGAYSYFQNCLNNIQIERHSKFRSIICGFGAGLTATLFTYPLDVCRTIVVAQTSNNVIIEL</sequence>
<evidence type="ECO:0000256" key="6">
    <source>
        <dbReference type="ARBA" id="ARBA00023136"/>
    </source>
</evidence>
<gene>
    <name evidence="9" type="ORF">A3Q56_07821</name>
</gene>
<protein>
    <recommendedName>
        <fullName evidence="11">Mitochondrial thiamine pyrophosphate carrier</fullName>
    </recommendedName>
</protein>
<evidence type="ECO:0000313" key="10">
    <source>
        <dbReference type="Proteomes" id="UP000078046"/>
    </source>
</evidence>
<keyword evidence="5" id="KW-0677">Repeat</keyword>
<feature type="repeat" description="Solcar" evidence="7">
    <location>
        <begin position="1"/>
        <end position="90"/>
    </location>
</feature>
<evidence type="ECO:0000313" key="9">
    <source>
        <dbReference type="EMBL" id="OAF64453.1"/>
    </source>
</evidence>
<dbReference type="InterPro" id="IPR023395">
    <property type="entry name" value="MCP_dom_sf"/>
</dbReference>
<keyword evidence="6 7" id="KW-0472">Membrane</keyword>
<dbReference type="Pfam" id="PF00153">
    <property type="entry name" value="Mito_carr"/>
    <property type="match status" value="1"/>
</dbReference>
<dbReference type="InterPro" id="IPR018108">
    <property type="entry name" value="MCP_transmembrane"/>
</dbReference>
<evidence type="ECO:0000256" key="5">
    <source>
        <dbReference type="ARBA" id="ARBA00022737"/>
    </source>
</evidence>
<dbReference type="PROSITE" id="PS50920">
    <property type="entry name" value="SOLCAR"/>
    <property type="match status" value="1"/>
</dbReference>
<dbReference type="EMBL" id="LWCA01001824">
    <property type="protein sequence ID" value="OAF64453.1"/>
    <property type="molecule type" value="Genomic_DNA"/>
</dbReference>
<reference evidence="9 10" key="1">
    <citation type="submission" date="2016-04" db="EMBL/GenBank/DDBJ databases">
        <title>The genome of Intoshia linei affirms orthonectids as highly simplified spiralians.</title>
        <authorList>
            <person name="Mikhailov K.V."/>
            <person name="Slusarev G.S."/>
            <person name="Nikitin M.A."/>
            <person name="Logacheva M.D."/>
            <person name="Penin A."/>
            <person name="Aleoshin V."/>
            <person name="Panchin Y.V."/>
        </authorList>
    </citation>
    <scope>NUCLEOTIDE SEQUENCE [LARGE SCALE GENOMIC DNA]</scope>
    <source>
        <strain evidence="9">Intl2013</strain>
        <tissue evidence="9">Whole animal</tissue>
    </source>
</reference>
<evidence type="ECO:0000256" key="3">
    <source>
        <dbReference type="ARBA" id="ARBA00022448"/>
    </source>
</evidence>
<dbReference type="GO" id="GO:0016020">
    <property type="term" value="C:membrane"/>
    <property type="evidence" value="ECO:0007669"/>
    <property type="project" value="UniProtKB-SubCell"/>
</dbReference>
<keyword evidence="10" id="KW-1185">Reference proteome</keyword>